<dbReference type="PANTHER" id="PTHR43861:SF1">
    <property type="entry name" value="TRANS-ACONITATE 2-METHYLTRANSFERASE"/>
    <property type="match status" value="1"/>
</dbReference>
<keyword evidence="3" id="KW-1185">Reference proteome</keyword>
<keyword evidence="2" id="KW-0489">Methyltransferase</keyword>
<dbReference type="GO" id="GO:0032259">
    <property type="term" value="P:methylation"/>
    <property type="evidence" value="ECO:0007669"/>
    <property type="project" value="UniProtKB-KW"/>
</dbReference>
<dbReference type="GO" id="GO:0008168">
    <property type="term" value="F:methyltransferase activity"/>
    <property type="evidence" value="ECO:0007669"/>
    <property type="project" value="UniProtKB-KW"/>
</dbReference>
<gene>
    <name evidence="2" type="ORF">K0T92_14070</name>
</gene>
<dbReference type="InterPro" id="IPR029063">
    <property type="entry name" value="SAM-dependent_MTases_sf"/>
</dbReference>
<dbReference type="Proteomes" id="UP000812277">
    <property type="component" value="Unassembled WGS sequence"/>
</dbReference>
<accession>A0ABS7D7S4</accession>
<feature type="domain" description="Methyltransferase type 11" evidence="1">
    <location>
        <begin position="52"/>
        <end position="147"/>
    </location>
</feature>
<dbReference type="EMBL" id="JAHZIJ010000009">
    <property type="protein sequence ID" value="MBW7475869.1"/>
    <property type="molecule type" value="Genomic_DNA"/>
</dbReference>
<evidence type="ECO:0000259" key="1">
    <source>
        <dbReference type="Pfam" id="PF08241"/>
    </source>
</evidence>
<dbReference type="Pfam" id="PF08241">
    <property type="entry name" value="Methyltransf_11"/>
    <property type="match status" value="1"/>
</dbReference>
<dbReference type="RefSeq" id="WP_219873111.1">
    <property type="nucleotide sequence ID" value="NZ_JAHZIJ010000009.1"/>
</dbReference>
<dbReference type="Gene3D" id="3.40.50.150">
    <property type="entry name" value="Vaccinia Virus protein VP39"/>
    <property type="match status" value="1"/>
</dbReference>
<name>A0ABS7D7S4_9BACL</name>
<dbReference type="PANTHER" id="PTHR43861">
    <property type="entry name" value="TRANS-ACONITATE 2-METHYLTRANSFERASE-RELATED"/>
    <property type="match status" value="1"/>
</dbReference>
<organism evidence="2 3">
    <name type="scientific">Paenibacillus oenotherae</name>
    <dbReference type="NCBI Taxonomy" id="1435645"/>
    <lineage>
        <taxon>Bacteria</taxon>
        <taxon>Bacillati</taxon>
        <taxon>Bacillota</taxon>
        <taxon>Bacilli</taxon>
        <taxon>Bacillales</taxon>
        <taxon>Paenibacillaceae</taxon>
        <taxon>Paenibacillus</taxon>
    </lineage>
</organism>
<protein>
    <submittedName>
        <fullName evidence="2">Class I SAM-dependent methyltransferase</fullName>
    </submittedName>
</protein>
<dbReference type="InterPro" id="IPR013216">
    <property type="entry name" value="Methyltransf_11"/>
</dbReference>
<dbReference type="SUPFAM" id="SSF53335">
    <property type="entry name" value="S-adenosyl-L-methionine-dependent methyltransferases"/>
    <property type="match status" value="1"/>
</dbReference>
<keyword evidence="2" id="KW-0808">Transferase</keyword>
<dbReference type="CDD" id="cd02440">
    <property type="entry name" value="AdoMet_MTases"/>
    <property type="match status" value="1"/>
</dbReference>
<sequence length="199" mass="22341">MDHFRGRHKYNPEHGARGAALLNHFLRRWFASPVRMLNDIGAGSVEGEVWADIGCGNGFFTIPIASRVAKVHAVDISPAMLGMLNRTLQSKRIDNVIPSLSEENRIPIGKAEVDVAFLAYVVHELDTPEQFFRSLAPILKPTGRVIIIEFSNKLSFGPPMNERISPEQADRYLGEAGLLRRRTWTWSRSAIGLEYSFLP</sequence>
<comment type="caution">
    <text evidence="2">The sequence shown here is derived from an EMBL/GenBank/DDBJ whole genome shotgun (WGS) entry which is preliminary data.</text>
</comment>
<reference evidence="2 3" key="1">
    <citation type="submission" date="2021-07" db="EMBL/GenBank/DDBJ databases">
        <title>Paenibacillus radiodurans sp. nov., isolated from the southeastern edge of Tengger Desert.</title>
        <authorList>
            <person name="Zhang G."/>
        </authorList>
    </citation>
    <scope>NUCLEOTIDE SEQUENCE [LARGE SCALE GENOMIC DNA]</scope>
    <source>
        <strain evidence="2 3">DT7-4</strain>
    </source>
</reference>
<evidence type="ECO:0000313" key="2">
    <source>
        <dbReference type="EMBL" id="MBW7475869.1"/>
    </source>
</evidence>
<evidence type="ECO:0000313" key="3">
    <source>
        <dbReference type="Proteomes" id="UP000812277"/>
    </source>
</evidence>
<proteinExistence type="predicted"/>